<dbReference type="GO" id="GO:0005634">
    <property type="term" value="C:nucleus"/>
    <property type="evidence" value="ECO:0007669"/>
    <property type="project" value="UniProtKB-SubCell"/>
</dbReference>
<dbReference type="EMBL" id="KV009396">
    <property type="protein sequence ID" value="KZV29300.1"/>
    <property type="molecule type" value="Genomic_DNA"/>
</dbReference>
<dbReference type="GO" id="GO:0003700">
    <property type="term" value="F:DNA-binding transcription factor activity"/>
    <property type="evidence" value="ECO:0007669"/>
    <property type="project" value="InterPro"/>
</dbReference>
<keyword evidence="3" id="KW-0238">DNA-binding</keyword>
<dbReference type="InterPro" id="IPR003657">
    <property type="entry name" value="WRKY_dom"/>
</dbReference>
<accession>A0A2Z7B5J7</accession>
<dbReference type="AlphaFoldDB" id="A0A2Z7B5J7"/>
<proteinExistence type="predicted"/>
<dbReference type="SUPFAM" id="SSF118290">
    <property type="entry name" value="WRKY DNA-binding domain"/>
    <property type="match status" value="1"/>
</dbReference>
<evidence type="ECO:0000313" key="8">
    <source>
        <dbReference type="Proteomes" id="UP000250235"/>
    </source>
</evidence>
<keyword evidence="4" id="KW-0804">Transcription</keyword>
<dbReference type="Proteomes" id="UP000250235">
    <property type="component" value="Unassembled WGS sequence"/>
</dbReference>
<evidence type="ECO:0000256" key="4">
    <source>
        <dbReference type="ARBA" id="ARBA00023163"/>
    </source>
</evidence>
<comment type="subcellular location">
    <subcellularLocation>
        <location evidence="1">Nucleus</location>
    </subcellularLocation>
</comment>
<dbReference type="PANTHER" id="PTHR31282">
    <property type="entry name" value="WRKY TRANSCRIPTION FACTOR 21-RELATED"/>
    <property type="match status" value="1"/>
</dbReference>
<dbReference type="SMART" id="SM00774">
    <property type="entry name" value="WRKY"/>
    <property type="match status" value="1"/>
</dbReference>
<evidence type="ECO:0000259" key="6">
    <source>
        <dbReference type="PROSITE" id="PS50811"/>
    </source>
</evidence>
<evidence type="ECO:0000256" key="2">
    <source>
        <dbReference type="ARBA" id="ARBA00023015"/>
    </source>
</evidence>
<keyword evidence="2" id="KW-0805">Transcription regulation</keyword>
<evidence type="ECO:0000256" key="1">
    <source>
        <dbReference type="ARBA" id="ARBA00004123"/>
    </source>
</evidence>
<dbReference type="GO" id="GO:0043565">
    <property type="term" value="F:sequence-specific DNA binding"/>
    <property type="evidence" value="ECO:0007669"/>
    <property type="project" value="InterPro"/>
</dbReference>
<evidence type="ECO:0000256" key="3">
    <source>
        <dbReference type="ARBA" id="ARBA00023125"/>
    </source>
</evidence>
<name>A0A2Z7B5J7_9LAMI</name>
<dbReference type="Pfam" id="PF03106">
    <property type="entry name" value="WRKY"/>
    <property type="match status" value="1"/>
</dbReference>
<protein>
    <submittedName>
        <fullName evidence="7">WRKY transcription factor 55</fullName>
    </submittedName>
</protein>
<dbReference type="Gene3D" id="2.20.25.80">
    <property type="entry name" value="WRKY domain"/>
    <property type="match status" value="1"/>
</dbReference>
<dbReference type="InterPro" id="IPR044810">
    <property type="entry name" value="WRKY_plant"/>
</dbReference>
<dbReference type="PROSITE" id="PS50811">
    <property type="entry name" value="WRKY"/>
    <property type="match status" value="1"/>
</dbReference>
<feature type="domain" description="WRKY" evidence="6">
    <location>
        <begin position="171"/>
        <end position="233"/>
    </location>
</feature>
<sequence>MEEALPLLYHGCKLAKDLEKSLQNSANNPEIILKSSEEIISIFSKIKEKISLEQTSINVGHDIGVGIQQWLKTSTVVLSGRDQPTPSHDPMHGHKISRMKGIQLPYEETGIGFKDIVQGSGGPASDKQLLINAPDSTVTLPKQRKRKDSVSDKIVKRGAAPIMGNLELPPEDGYTWRKYGQKEIMGSTYPRSYYRCTHQKFYDCPAKKQVQRLNNDPFTFEVIYRGTHTCHMSSTTPSTGEPLPDQGPPSFTDTAAGIHLPQPFSSSLSATTHWLSMQIFHDLVGVSAAVASTNTAVARVDSCGSAGPSAVRFHDYQLPVVDMADAMFNSNSSSSNSMDLIFSEHKWDLEEKKE</sequence>
<evidence type="ECO:0000256" key="5">
    <source>
        <dbReference type="ARBA" id="ARBA00023242"/>
    </source>
</evidence>
<evidence type="ECO:0000313" key="7">
    <source>
        <dbReference type="EMBL" id="KZV29300.1"/>
    </source>
</evidence>
<gene>
    <name evidence="7" type="ORF">F511_08307</name>
</gene>
<dbReference type="OrthoDB" id="684963at2759"/>
<reference evidence="7 8" key="1">
    <citation type="journal article" date="2015" name="Proc. Natl. Acad. Sci. U.S.A.">
        <title>The resurrection genome of Boea hygrometrica: A blueprint for survival of dehydration.</title>
        <authorList>
            <person name="Xiao L."/>
            <person name="Yang G."/>
            <person name="Zhang L."/>
            <person name="Yang X."/>
            <person name="Zhao S."/>
            <person name="Ji Z."/>
            <person name="Zhou Q."/>
            <person name="Hu M."/>
            <person name="Wang Y."/>
            <person name="Chen M."/>
            <person name="Xu Y."/>
            <person name="Jin H."/>
            <person name="Xiao X."/>
            <person name="Hu G."/>
            <person name="Bao F."/>
            <person name="Hu Y."/>
            <person name="Wan P."/>
            <person name="Li L."/>
            <person name="Deng X."/>
            <person name="Kuang T."/>
            <person name="Xiang C."/>
            <person name="Zhu J.K."/>
            <person name="Oliver M.J."/>
            <person name="He Y."/>
        </authorList>
    </citation>
    <scope>NUCLEOTIDE SEQUENCE [LARGE SCALE GENOMIC DNA]</scope>
    <source>
        <strain evidence="8">cv. XS01</strain>
    </source>
</reference>
<keyword evidence="5" id="KW-0539">Nucleus</keyword>
<organism evidence="7 8">
    <name type="scientific">Dorcoceras hygrometricum</name>
    <dbReference type="NCBI Taxonomy" id="472368"/>
    <lineage>
        <taxon>Eukaryota</taxon>
        <taxon>Viridiplantae</taxon>
        <taxon>Streptophyta</taxon>
        <taxon>Embryophyta</taxon>
        <taxon>Tracheophyta</taxon>
        <taxon>Spermatophyta</taxon>
        <taxon>Magnoliopsida</taxon>
        <taxon>eudicotyledons</taxon>
        <taxon>Gunneridae</taxon>
        <taxon>Pentapetalae</taxon>
        <taxon>asterids</taxon>
        <taxon>lamiids</taxon>
        <taxon>Lamiales</taxon>
        <taxon>Gesneriaceae</taxon>
        <taxon>Didymocarpoideae</taxon>
        <taxon>Trichosporeae</taxon>
        <taxon>Loxocarpinae</taxon>
        <taxon>Dorcoceras</taxon>
    </lineage>
</organism>
<keyword evidence="8" id="KW-1185">Reference proteome</keyword>
<dbReference type="InterPro" id="IPR036576">
    <property type="entry name" value="WRKY_dom_sf"/>
</dbReference>